<dbReference type="RefSeq" id="WP_320941500.1">
    <property type="nucleotide sequence ID" value="NZ_BAABEU010000005.1"/>
</dbReference>
<gene>
    <name evidence="3" type="ORF">SM116_13535</name>
</gene>
<dbReference type="EMBL" id="CP139368">
    <property type="protein sequence ID" value="WPR88783.1"/>
    <property type="molecule type" value="Genomic_DNA"/>
</dbReference>
<keyword evidence="4" id="KW-1185">Reference proteome</keyword>
<evidence type="ECO:0000259" key="2">
    <source>
        <dbReference type="PROSITE" id="PS50846"/>
    </source>
</evidence>
<evidence type="ECO:0000313" key="4">
    <source>
        <dbReference type="Proteomes" id="UP001323798"/>
    </source>
</evidence>
<name>A0ABZ0SJJ2_9MICO</name>
<dbReference type="Proteomes" id="UP001323798">
    <property type="component" value="Chromosome"/>
</dbReference>
<dbReference type="SUPFAM" id="SSF55008">
    <property type="entry name" value="HMA, heavy metal-associated domain"/>
    <property type="match status" value="1"/>
</dbReference>
<reference evidence="3 4" key="1">
    <citation type="submission" date="2023-11" db="EMBL/GenBank/DDBJ databases">
        <title>Genome sequence of Microbacterium rhizosphaerae KACC 19337.</title>
        <authorList>
            <person name="Choi H."/>
            <person name="Kim S."/>
            <person name="Kim Y."/>
            <person name="Kwon S.-W."/>
            <person name="Heo J."/>
        </authorList>
    </citation>
    <scope>NUCLEOTIDE SEQUENCE [LARGE SCALE GENOMIC DNA]</scope>
    <source>
        <strain evidence="3 4">KACC 19337</strain>
    </source>
</reference>
<accession>A0ABZ0SJJ2</accession>
<organism evidence="3 4">
    <name type="scientific">Microbacterium rhizosphaerae</name>
    <dbReference type="NCBI Taxonomy" id="1678237"/>
    <lineage>
        <taxon>Bacteria</taxon>
        <taxon>Bacillati</taxon>
        <taxon>Actinomycetota</taxon>
        <taxon>Actinomycetes</taxon>
        <taxon>Micrococcales</taxon>
        <taxon>Microbacteriaceae</taxon>
        <taxon>Microbacterium</taxon>
    </lineage>
</organism>
<dbReference type="InterPro" id="IPR036163">
    <property type="entry name" value="HMA_dom_sf"/>
</dbReference>
<dbReference type="CDD" id="cd00371">
    <property type="entry name" value="HMA"/>
    <property type="match status" value="1"/>
</dbReference>
<feature type="domain" description="HMA" evidence="2">
    <location>
        <begin position="2"/>
        <end position="67"/>
    </location>
</feature>
<sequence>MTIESFIVDGMSCGHCAASVTREVSAVAGVTDVAVDLQSRIVSVTAAQPIAESAVAAAVAEAGYTLAGRPS</sequence>
<dbReference type="InterPro" id="IPR017969">
    <property type="entry name" value="Heavy-metal-associated_CS"/>
</dbReference>
<proteinExistence type="predicted"/>
<evidence type="ECO:0000256" key="1">
    <source>
        <dbReference type="ARBA" id="ARBA00022723"/>
    </source>
</evidence>
<keyword evidence="1" id="KW-0479">Metal-binding</keyword>
<dbReference type="PROSITE" id="PS50846">
    <property type="entry name" value="HMA_2"/>
    <property type="match status" value="1"/>
</dbReference>
<dbReference type="Pfam" id="PF00403">
    <property type="entry name" value="HMA"/>
    <property type="match status" value="1"/>
</dbReference>
<evidence type="ECO:0000313" key="3">
    <source>
        <dbReference type="EMBL" id="WPR88783.1"/>
    </source>
</evidence>
<dbReference type="PROSITE" id="PS01047">
    <property type="entry name" value="HMA_1"/>
    <property type="match status" value="1"/>
</dbReference>
<protein>
    <submittedName>
        <fullName evidence="3">Heavy-metal-associated domain-containing protein</fullName>
    </submittedName>
</protein>
<dbReference type="InterPro" id="IPR006121">
    <property type="entry name" value="HMA_dom"/>
</dbReference>
<dbReference type="Gene3D" id="3.30.70.100">
    <property type="match status" value="1"/>
</dbReference>